<organism evidence="1 2">
    <name type="scientific">Branchiibius cervicis</name>
    <dbReference type="NCBI Taxonomy" id="908252"/>
    <lineage>
        <taxon>Bacteria</taxon>
        <taxon>Bacillati</taxon>
        <taxon>Actinomycetota</taxon>
        <taxon>Actinomycetes</taxon>
        <taxon>Micrococcales</taxon>
        <taxon>Dermacoccaceae</taxon>
        <taxon>Branchiibius</taxon>
    </lineage>
</organism>
<name>A0ABW2ATF4_9MICO</name>
<evidence type="ECO:0008006" key="3">
    <source>
        <dbReference type="Google" id="ProtNLM"/>
    </source>
</evidence>
<dbReference type="Proteomes" id="UP001596356">
    <property type="component" value="Unassembled WGS sequence"/>
</dbReference>
<proteinExistence type="predicted"/>
<evidence type="ECO:0000313" key="1">
    <source>
        <dbReference type="EMBL" id="MFC6714312.1"/>
    </source>
</evidence>
<protein>
    <recommendedName>
        <fullName evidence="3">Transposase</fullName>
    </recommendedName>
</protein>
<accession>A0ABW2ATF4</accession>
<dbReference type="RefSeq" id="WP_170119803.1">
    <property type="nucleotide sequence ID" value="NZ_JBHSWJ010000002.1"/>
</dbReference>
<dbReference type="EMBL" id="JBHSWJ010000002">
    <property type="protein sequence ID" value="MFC6714312.1"/>
    <property type="molecule type" value="Genomic_DNA"/>
</dbReference>
<reference evidence="2" key="1">
    <citation type="journal article" date="2019" name="Int. J. Syst. Evol. Microbiol.">
        <title>The Global Catalogue of Microorganisms (GCM) 10K type strain sequencing project: providing services to taxonomists for standard genome sequencing and annotation.</title>
        <authorList>
            <consortium name="The Broad Institute Genomics Platform"/>
            <consortium name="The Broad Institute Genome Sequencing Center for Infectious Disease"/>
            <person name="Wu L."/>
            <person name="Ma J."/>
        </authorList>
    </citation>
    <scope>NUCLEOTIDE SEQUENCE [LARGE SCALE GENOMIC DNA]</scope>
    <source>
        <strain evidence="2">NBRC 106593</strain>
    </source>
</reference>
<sequence length="50" mass="5571">MRTGAAPQIMATLRNTAISILRLARWDNIAAGLRHHARNPDQAITHVLTR</sequence>
<gene>
    <name evidence="1" type="ORF">ACFQBT_11000</name>
</gene>
<evidence type="ECO:0000313" key="2">
    <source>
        <dbReference type="Proteomes" id="UP001596356"/>
    </source>
</evidence>
<comment type="caution">
    <text evidence="1">The sequence shown here is derived from an EMBL/GenBank/DDBJ whole genome shotgun (WGS) entry which is preliminary data.</text>
</comment>
<keyword evidence="2" id="KW-1185">Reference proteome</keyword>